<evidence type="ECO:0000313" key="9">
    <source>
        <dbReference type="EMBL" id="ADU61611.1"/>
    </source>
</evidence>
<dbReference type="InterPro" id="IPR006638">
    <property type="entry name" value="Elp3/MiaA/NifB-like_rSAM"/>
</dbReference>
<dbReference type="PANTHER" id="PTHR43726">
    <property type="entry name" value="3-METHYLORNITHINE SYNTHASE"/>
    <property type="match status" value="1"/>
</dbReference>
<dbReference type="Gene3D" id="3.20.20.70">
    <property type="entry name" value="Aldolase class I"/>
    <property type="match status" value="1"/>
</dbReference>
<evidence type="ECO:0000313" key="8">
    <source>
        <dbReference type="EMBL" id="ADU61322.1"/>
    </source>
</evidence>
<dbReference type="eggNOG" id="COG0502">
    <property type="taxonomic scope" value="Bacteria"/>
</dbReference>
<dbReference type="InterPro" id="IPR013785">
    <property type="entry name" value="Aldolase_TIM"/>
</dbReference>
<dbReference type="Proteomes" id="UP000002191">
    <property type="component" value="Chromosome"/>
</dbReference>
<feature type="binding site" evidence="5">
    <location>
        <position position="53"/>
    </location>
    <ligand>
        <name>[4Fe-4S] cluster</name>
        <dbReference type="ChEBI" id="CHEBI:49883"/>
        <note>4Fe-4S-S-AdoMet</note>
    </ligand>
</feature>
<dbReference type="NCBIfam" id="TIGR03956">
    <property type="entry name" value="rSAM_HydE"/>
    <property type="match status" value="1"/>
</dbReference>
<name>E6VWB6_PSEA9</name>
<dbReference type="SFLD" id="SFLDS00029">
    <property type="entry name" value="Radical_SAM"/>
    <property type="match status" value="1"/>
</dbReference>
<feature type="binding site" evidence="5">
    <location>
        <position position="50"/>
    </location>
    <ligand>
        <name>[4Fe-4S] cluster</name>
        <dbReference type="ChEBI" id="CHEBI:49883"/>
        <note>4Fe-4S-S-AdoMet</note>
    </ligand>
</feature>
<dbReference type="SUPFAM" id="SSF102114">
    <property type="entry name" value="Radical SAM enzymes"/>
    <property type="match status" value="1"/>
</dbReference>
<keyword evidence="10" id="KW-1185">Reference proteome</keyword>
<dbReference type="RefSeq" id="WP_013513259.1">
    <property type="nucleotide sequence ID" value="NC_014844.1"/>
</dbReference>
<dbReference type="SFLD" id="SFLDG01280">
    <property type="entry name" value="HydE/PylB-like"/>
    <property type="match status" value="1"/>
</dbReference>
<keyword evidence="3 5" id="KW-0408">Iron</keyword>
<evidence type="ECO:0000256" key="1">
    <source>
        <dbReference type="ARBA" id="ARBA00022691"/>
    </source>
</evidence>
<evidence type="ECO:0000256" key="5">
    <source>
        <dbReference type="PIRSR" id="PIRSR004762-1"/>
    </source>
</evidence>
<proteinExistence type="predicted"/>
<dbReference type="KEGG" id="das:Daes_0593"/>
<evidence type="ECO:0000256" key="4">
    <source>
        <dbReference type="ARBA" id="ARBA00023014"/>
    </source>
</evidence>
<dbReference type="CDD" id="cd01335">
    <property type="entry name" value="Radical_SAM"/>
    <property type="match status" value="1"/>
</dbReference>
<dbReference type="EMBL" id="CP002431">
    <property type="protein sequence ID" value="ADU61611.1"/>
    <property type="molecule type" value="Genomic_DNA"/>
</dbReference>
<dbReference type="GO" id="GO:0016740">
    <property type="term" value="F:transferase activity"/>
    <property type="evidence" value="ECO:0007669"/>
    <property type="project" value="TreeGrafter"/>
</dbReference>
<dbReference type="GO" id="GO:0046872">
    <property type="term" value="F:metal ion binding"/>
    <property type="evidence" value="ECO:0007669"/>
    <property type="project" value="UniProtKB-KW"/>
</dbReference>
<feature type="binding site" evidence="6">
    <location>
        <position position="164"/>
    </location>
    <ligand>
        <name>S-adenosyl-L-methionine</name>
        <dbReference type="ChEBI" id="CHEBI:59789"/>
    </ligand>
</feature>
<keyword evidence="2" id="KW-0479">Metal-binding</keyword>
<dbReference type="SFLD" id="SFLDG01060">
    <property type="entry name" value="BATS_domain_containing"/>
    <property type="match status" value="1"/>
</dbReference>
<gene>
    <name evidence="8" type="ordered locus">Daes_0296</name>
    <name evidence="9" type="ordered locus">Daes_0593</name>
</gene>
<evidence type="ECO:0000256" key="6">
    <source>
        <dbReference type="PIRSR" id="PIRSR004762-2"/>
    </source>
</evidence>
<evidence type="ECO:0000256" key="2">
    <source>
        <dbReference type="ARBA" id="ARBA00022723"/>
    </source>
</evidence>
<dbReference type="InterPro" id="IPR024021">
    <property type="entry name" value="FeFe-hyd_HydE_rSAM"/>
</dbReference>
<reference evidence="10" key="1">
    <citation type="submission" date="2010-12" db="EMBL/GenBank/DDBJ databases">
        <title>Complete sequence of Desulfovibrio aespoeensis Aspo-2.</title>
        <authorList>
            <consortium name="US DOE Joint Genome Institute"/>
            <person name="Lucas S."/>
            <person name="Copeland A."/>
            <person name="Lapidus A."/>
            <person name="Cheng J.-F."/>
            <person name="Goodwin L."/>
            <person name="Pitluck S."/>
            <person name="Chertkov O."/>
            <person name="Misra M."/>
            <person name="Detter J.C."/>
            <person name="Han C."/>
            <person name="Tapia R."/>
            <person name="Land M."/>
            <person name="Hauser L."/>
            <person name="Kyrpides N."/>
            <person name="Ivanova N."/>
            <person name="Ovchinnikova G."/>
            <person name="Pedersen K."/>
            <person name="Jagevall S."/>
            <person name="Hazen T."/>
            <person name="Woyke T."/>
        </authorList>
    </citation>
    <scope>NUCLEOTIDE SEQUENCE [LARGE SCALE GENOMIC DNA]</scope>
    <source>
        <strain evidence="10">ATCC 700646 / DSM 10631 / Aspo-2</strain>
    </source>
</reference>
<dbReference type="GO" id="GO:0051539">
    <property type="term" value="F:4 iron, 4 sulfur cluster binding"/>
    <property type="evidence" value="ECO:0007669"/>
    <property type="project" value="UniProtKB-KW"/>
</dbReference>
<feature type="binding site" evidence="5">
    <location>
        <position position="46"/>
    </location>
    <ligand>
        <name>[4Fe-4S] cluster</name>
        <dbReference type="ChEBI" id="CHEBI:49883"/>
        <note>4Fe-4S-S-AdoMet</note>
    </ligand>
</feature>
<keyword evidence="4 5" id="KW-0411">Iron-sulfur</keyword>
<feature type="domain" description="Radical SAM core" evidence="7">
    <location>
        <begin position="32"/>
        <end position="252"/>
    </location>
</feature>
<feature type="binding site" evidence="6">
    <location>
        <position position="145"/>
    </location>
    <ligand>
        <name>S-adenosyl-L-methionine</name>
        <dbReference type="ChEBI" id="CHEBI:59789"/>
    </ligand>
</feature>
<keyword evidence="1 5" id="KW-0949">S-adenosyl-L-methionine</keyword>
<dbReference type="PANTHER" id="PTHR43726:SF1">
    <property type="entry name" value="BIOTIN SYNTHASE"/>
    <property type="match status" value="1"/>
</dbReference>
<dbReference type="InterPro" id="IPR007197">
    <property type="entry name" value="rSAM"/>
</dbReference>
<dbReference type="STRING" id="643562.Daes_0296"/>
<accession>E6VWB6</accession>
<evidence type="ECO:0000256" key="3">
    <source>
        <dbReference type="ARBA" id="ARBA00023004"/>
    </source>
</evidence>
<dbReference type="InterPro" id="IPR034422">
    <property type="entry name" value="HydE/PylB-like"/>
</dbReference>
<reference evidence="8 10" key="2">
    <citation type="journal article" date="2014" name="Genome Announc.">
        <title>Complete Genome Sequence of the Subsurface, Mesophilic Sulfate-Reducing Bacterium Desulfovibrio aespoeensis Aspo-2.</title>
        <authorList>
            <person name="Pedersen K."/>
            <person name="Bengtsson A."/>
            <person name="Edlund J."/>
            <person name="Rabe L."/>
            <person name="Hazen T."/>
            <person name="Chakraborty R."/>
            <person name="Goodwin L."/>
            <person name="Shapiro N."/>
        </authorList>
    </citation>
    <scope>NUCLEOTIDE SEQUENCE [LARGE SCALE GENOMIC DNA]</scope>
    <source>
        <strain evidence="8">Aspo-2</strain>
        <strain evidence="10">ATCC 700646 / DSM 10631 / Aspo-2</strain>
    </source>
</reference>
<dbReference type="Pfam" id="PF04055">
    <property type="entry name" value="Radical_SAM"/>
    <property type="match status" value="1"/>
</dbReference>
<protein>
    <submittedName>
        <fullName evidence="8">Radical SAM domain protein</fullName>
    </submittedName>
</protein>
<dbReference type="HOGENOM" id="CLU_033172_0_1_7"/>
<comment type="cofactor">
    <cofactor evidence="5">
        <name>[4Fe-4S] cluster</name>
        <dbReference type="ChEBI" id="CHEBI:49883"/>
    </cofactor>
    <text evidence="5">Binds 1 [4Fe-4S] cluster. The cluster is coordinated with 3 cysteines and an exchangeable S-adenosyl-L-methionine.</text>
</comment>
<evidence type="ECO:0000259" key="7">
    <source>
        <dbReference type="PROSITE" id="PS51918"/>
    </source>
</evidence>
<dbReference type="PIRSF" id="PIRSF004762">
    <property type="entry name" value="CHP00423"/>
    <property type="match status" value="1"/>
</dbReference>
<dbReference type="PROSITE" id="PS51918">
    <property type="entry name" value="RADICAL_SAM"/>
    <property type="match status" value="1"/>
</dbReference>
<dbReference type="KEGG" id="das:Daes_0296"/>
<feature type="binding site" evidence="6">
    <location>
        <position position="120"/>
    </location>
    <ligand>
        <name>(3R)-3-methyl-D-ornithine</name>
        <dbReference type="ChEBI" id="CHEBI:64642"/>
    </ligand>
</feature>
<sequence length="332" mass="36202">MKAHDILIALIGADDPSLFAHAHEIRQRVFGNEVYIRAIVEFSNTCNKHCRYCGLRADNRTLRRYRMRAYHILETVAAAVDQRAGTVVLQSGDDPSYTAEYIGELVRQIKARHDVAVTLSLGDRGLDEYAYWRECGADRCLLKLETTDPARYKQLRQGEDFSARLHRVEELRRMGYEVGSGVIAGLPGTTPVDALRDILFLTDLGLDMIAVGPFVPNPDTPMAGNAPGSVDLSYRMTALLRILNPEANIPATSALDALRPGSRTLALTRGCNVLMPSMTPAPLRGDYAIYPGKNAGTDEDGPSLASARQAVRDGGFISSSAKGFSPRGSHVG</sequence>
<organism evidence="8 10">
    <name type="scientific">Pseudodesulfovibrio aespoeensis (strain ATCC 700646 / DSM 10631 / Aspo-2)</name>
    <name type="common">Desulfovibrio aespoeensis</name>
    <dbReference type="NCBI Taxonomy" id="643562"/>
    <lineage>
        <taxon>Bacteria</taxon>
        <taxon>Pseudomonadati</taxon>
        <taxon>Thermodesulfobacteriota</taxon>
        <taxon>Desulfovibrionia</taxon>
        <taxon>Desulfovibrionales</taxon>
        <taxon>Desulfovibrionaceae</taxon>
    </lineage>
</organism>
<dbReference type="AlphaFoldDB" id="E6VWB6"/>
<evidence type="ECO:0000313" key="10">
    <source>
        <dbReference type="Proteomes" id="UP000002191"/>
    </source>
</evidence>
<dbReference type="InterPro" id="IPR058240">
    <property type="entry name" value="rSAM_sf"/>
</dbReference>
<dbReference type="EMBL" id="CP002431">
    <property type="protein sequence ID" value="ADU61322.1"/>
    <property type="molecule type" value="Genomic_DNA"/>
</dbReference>
<dbReference type="SFLD" id="SFLDG01082">
    <property type="entry name" value="B12-binding_domain_containing"/>
    <property type="match status" value="1"/>
</dbReference>
<feature type="binding site" evidence="6">
    <location>
        <position position="156"/>
    </location>
    <ligand>
        <name>S-adenosyl-L-methionine</name>
        <dbReference type="ChEBI" id="CHEBI:59789"/>
    </ligand>
</feature>
<dbReference type="OrthoDB" id="9775764at2"/>
<dbReference type="SMART" id="SM00729">
    <property type="entry name" value="Elp3"/>
    <property type="match status" value="1"/>
</dbReference>
<keyword evidence="5" id="KW-0004">4Fe-4S</keyword>